<dbReference type="InParanoid" id="A0A1D2VA13"/>
<dbReference type="Proteomes" id="UP000095038">
    <property type="component" value="Unassembled WGS sequence"/>
</dbReference>
<feature type="transmembrane region" description="Helical" evidence="1">
    <location>
        <begin position="516"/>
        <end position="533"/>
    </location>
</feature>
<feature type="transmembrane region" description="Helical" evidence="1">
    <location>
        <begin position="136"/>
        <end position="157"/>
    </location>
</feature>
<feature type="transmembrane region" description="Helical" evidence="1">
    <location>
        <begin position="268"/>
        <end position="286"/>
    </location>
</feature>
<proteinExistence type="predicted"/>
<evidence type="ECO:0000313" key="5">
    <source>
        <dbReference type="Proteomes" id="UP000095038"/>
    </source>
</evidence>
<keyword evidence="1" id="KW-0472">Membrane</keyword>
<evidence type="ECO:0000259" key="2">
    <source>
        <dbReference type="Pfam" id="PF10348"/>
    </source>
</evidence>
<organism evidence="4 5">
    <name type="scientific">Ascoidea rubescens DSM 1968</name>
    <dbReference type="NCBI Taxonomy" id="1344418"/>
    <lineage>
        <taxon>Eukaryota</taxon>
        <taxon>Fungi</taxon>
        <taxon>Dikarya</taxon>
        <taxon>Ascomycota</taxon>
        <taxon>Saccharomycotina</taxon>
        <taxon>Saccharomycetes</taxon>
        <taxon>Ascoideaceae</taxon>
        <taxon>Ascoidea</taxon>
    </lineage>
</organism>
<feature type="transmembrane region" description="Helical" evidence="1">
    <location>
        <begin position="100"/>
        <end position="124"/>
    </location>
</feature>
<evidence type="ECO:0000259" key="3">
    <source>
        <dbReference type="Pfam" id="PF10355"/>
    </source>
</evidence>
<dbReference type="GeneID" id="30964556"/>
<evidence type="ECO:0000256" key="1">
    <source>
        <dbReference type="SAM" id="Phobius"/>
    </source>
</evidence>
<dbReference type="Pfam" id="PF10348">
    <property type="entry name" value="DUF2427"/>
    <property type="match status" value="1"/>
</dbReference>
<protein>
    <recommendedName>
        <fullName evidence="6">Protein YTP1-like C-terminal domain-containing protein</fullName>
    </recommendedName>
</protein>
<feature type="transmembrane region" description="Helical" evidence="1">
    <location>
        <begin position="545"/>
        <end position="571"/>
    </location>
</feature>
<gene>
    <name evidence="4" type="ORF">ASCRUDRAFT_39216</name>
</gene>
<feature type="transmembrane region" description="Helical" evidence="1">
    <location>
        <begin position="476"/>
        <end position="496"/>
    </location>
</feature>
<evidence type="ECO:0008006" key="6">
    <source>
        <dbReference type="Google" id="ProtNLM"/>
    </source>
</evidence>
<dbReference type="AlphaFoldDB" id="A0A1D2VA13"/>
<dbReference type="FunCoup" id="A0A1D2VA13">
    <property type="interactions" value="21"/>
</dbReference>
<evidence type="ECO:0000313" key="4">
    <source>
        <dbReference type="EMBL" id="ODV58516.1"/>
    </source>
</evidence>
<sequence length="582" mass="66707">MSGEMQSNTNAYQYDLSTMNLSLLTPTPHIPKQHHGVPILETDLLPEERLFWQAYNTTTFFTYPSNSSNKFFLYSHVSLLSISVLFLYPASLVLNNVNSIWYLPVLSLNLISILSSLTSLSIFANSIDEALYPNNAYNKMSWILLFMVIVHYFSALVSKTKQKFNYYFTNNSISSQNPSFIPLHDYRSSISSDFQNQQFPDLDQDTLFDRSNHPSFDDSKKNSSGNYYYNPRKSSLVYKFFHSKFIHFLIANLGNACVLIFNLLNYSILFYFLCYIPTGIAVGNLLGKANKVFNLLAHFIKGGVFFSFGMLTLCRYCGCWKDSAFAWNFLILSNFDKSNSKWWFIRHSPKGLITMEFVESFLIFFYGITNIFLEHLASPGGPWVAKDLQHVSIAFMYIGSGLCGLIVEFSLSNWRYNKAIKDTSNDNPDSNQNHIVAASPGYSPNPFPVFTIFWTGILMSQHAQASELSTTIHMQWGYMLSYGSLFRLFTILILLFQKDNDSFKKIGEVRRPMTELITSFALLTGGLIFMESTDQIVHALEYRGLTAMFTLNVSVGCVALLMSWIMLLCFWRDWLKKKKHLV</sequence>
<keyword evidence="1" id="KW-0812">Transmembrane</keyword>
<dbReference type="STRING" id="1344418.A0A1D2VA13"/>
<keyword evidence="1" id="KW-1133">Transmembrane helix</keyword>
<dbReference type="EMBL" id="KV454491">
    <property type="protein sequence ID" value="ODV58516.1"/>
    <property type="molecule type" value="Genomic_DNA"/>
</dbReference>
<dbReference type="PANTHER" id="PTHR31685:SF3">
    <property type="entry name" value="INTEGRAL MEMBRANE PROTEIN (AFU_ORTHOLOGUE AFUA_6G12730)"/>
    <property type="match status" value="1"/>
</dbReference>
<feature type="transmembrane region" description="Helical" evidence="1">
    <location>
        <begin position="393"/>
        <end position="411"/>
    </location>
</feature>
<dbReference type="InterPro" id="IPR018827">
    <property type="entry name" value="YTP1_C"/>
</dbReference>
<feature type="domain" description="DUF2427" evidence="2">
    <location>
        <begin position="55"/>
        <end position="160"/>
    </location>
</feature>
<dbReference type="Pfam" id="PF10355">
    <property type="entry name" value="Ytp1"/>
    <property type="match status" value="1"/>
</dbReference>
<reference evidence="5" key="1">
    <citation type="submission" date="2016-05" db="EMBL/GenBank/DDBJ databases">
        <title>Comparative genomics of biotechnologically important yeasts.</title>
        <authorList>
            <consortium name="DOE Joint Genome Institute"/>
            <person name="Riley R."/>
            <person name="Haridas S."/>
            <person name="Wolfe K.H."/>
            <person name="Lopes M.R."/>
            <person name="Hittinger C.T."/>
            <person name="Goker M."/>
            <person name="Salamov A."/>
            <person name="Wisecaver J."/>
            <person name="Long T.M."/>
            <person name="Aerts A.L."/>
            <person name="Barry K."/>
            <person name="Choi C."/>
            <person name="Clum A."/>
            <person name="Coughlan A.Y."/>
            <person name="Deshpande S."/>
            <person name="Douglass A.P."/>
            <person name="Hanson S.J."/>
            <person name="Klenk H.-P."/>
            <person name="Labutti K."/>
            <person name="Lapidus A."/>
            <person name="Lindquist E."/>
            <person name="Lipzen A."/>
            <person name="Meier-Kolthoff J.P."/>
            <person name="Ohm R.A."/>
            <person name="Otillar R.P."/>
            <person name="Pangilinan J."/>
            <person name="Peng Y."/>
            <person name="Rokas A."/>
            <person name="Rosa C.A."/>
            <person name="Scheuner C."/>
            <person name="Sibirny A.A."/>
            <person name="Slot J.C."/>
            <person name="Stielow J.B."/>
            <person name="Sun H."/>
            <person name="Kurtzman C.P."/>
            <person name="Blackwell M."/>
            <person name="Grigoriev I.V."/>
            <person name="Jeffries T.W."/>
        </authorList>
    </citation>
    <scope>NUCLEOTIDE SEQUENCE [LARGE SCALE GENOMIC DNA]</scope>
    <source>
        <strain evidence="5">DSM 1968</strain>
    </source>
</reference>
<feature type="domain" description="Protein YTP1-like C-terminal" evidence="3">
    <location>
        <begin position="273"/>
        <end position="572"/>
    </location>
</feature>
<feature type="transmembrane region" description="Helical" evidence="1">
    <location>
        <begin position="351"/>
        <end position="373"/>
    </location>
</feature>
<keyword evidence="5" id="KW-1185">Reference proteome</keyword>
<name>A0A1D2VA13_9ASCO</name>
<dbReference type="PANTHER" id="PTHR31685">
    <property type="entry name" value="INTEGRAL MEMBRANE PROTEIN (AFU_ORTHOLOGUE AFUA_6G12730)-RELATED"/>
    <property type="match status" value="1"/>
</dbReference>
<feature type="transmembrane region" description="Helical" evidence="1">
    <location>
        <begin position="71"/>
        <end position="88"/>
    </location>
</feature>
<feature type="transmembrane region" description="Helical" evidence="1">
    <location>
        <begin position="447"/>
        <end position="464"/>
    </location>
</feature>
<dbReference type="RefSeq" id="XP_020044823.1">
    <property type="nucleotide sequence ID" value="XM_020190920.1"/>
</dbReference>
<accession>A0A1D2VA13</accession>
<dbReference type="OrthoDB" id="4005299at2759"/>
<dbReference type="InterPro" id="IPR018825">
    <property type="entry name" value="DUF2427"/>
</dbReference>